<evidence type="ECO:0000313" key="2">
    <source>
        <dbReference type="EMBL" id="KAJ1126531.1"/>
    </source>
</evidence>
<dbReference type="Proteomes" id="UP001066276">
    <property type="component" value="Chromosome 7"/>
</dbReference>
<name>A0AAV7PDY5_PLEWA</name>
<keyword evidence="3" id="KW-1185">Reference proteome</keyword>
<feature type="region of interest" description="Disordered" evidence="1">
    <location>
        <begin position="1"/>
        <end position="23"/>
    </location>
</feature>
<evidence type="ECO:0000256" key="1">
    <source>
        <dbReference type="SAM" id="MobiDB-lite"/>
    </source>
</evidence>
<comment type="caution">
    <text evidence="2">The sequence shown here is derived from an EMBL/GenBank/DDBJ whole genome shotgun (WGS) entry which is preliminary data.</text>
</comment>
<protein>
    <submittedName>
        <fullName evidence="2">Uncharacterized protein</fullName>
    </submittedName>
</protein>
<evidence type="ECO:0000313" key="3">
    <source>
        <dbReference type="Proteomes" id="UP001066276"/>
    </source>
</evidence>
<sequence length="105" mass="12031">MPVRKTAQRTPVTGPEWKDKHRSDAGTDLIAGVCLRFSLTPYPFLYHGDRVFHINMLTMAQLQKLCKEKGLKASKKATKLDLKTDLSTYEEVRRWQATPEEANPE</sequence>
<organism evidence="2 3">
    <name type="scientific">Pleurodeles waltl</name>
    <name type="common">Iberian ribbed newt</name>
    <dbReference type="NCBI Taxonomy" id="8319"/>
    <lineage>
        <taxon>Eukaryota</taxon>
        <taxon>Metazoa</taxon>
        <taxon>Chordata</taxon>
        <taxon>Craniata</taxon>
        <taxon>Vertebrata</taxon>
        <taxon>Euteleostomi</taxon>
        <taxon>Amphibia</taxon>
        <taxon>Batrachia</taxon>
        <taxon>Caudata</taxon>
        <taxon>Salamandroidea</taxon>
        <taxon>Salamandridae</taxon>
        <taxon>Pleurodelinae</taxon>
        <taxon>Pleurodeles</taxon>
    </lineage>
</organism>
<gene>
    <name evidence="2" type="ORF">NDU88_004938</name>
</gene>
<accession>A0AAV7PDY5</accession>
<dbReference type="AlphaFoldDB" id="A0AAV7PDY5"/>
<dbReference type="EMBL" id="JANPWB010000011">
    <property type="protein sequence ID" value="KAJ1126531.1"/>
    <property type="molecule type" value="Genomic_DNA"/>
</dbReference>
<proteinExistence type="predicted"/>
<reference evidence="2" key="1">
    <citation type="journal article" date="2022" name="bioRxiv">
        <title>Sequencing and chromosome-scale assembly of the giantPleurodeles waltlgenome.</title>
        <authorList>
            <person name="Brown T."/>
            <person name="Elewa A."/>
            <person name="Iarovenko S."/>
            <person name="Subramanian E."/>
            <person name="Araus A.J."/>
            <person name="Petzold A."/>
            <person name="Susuki M."/>
            <person name="Suzuki K.-i.T."/>
            <person name="Hayashi T."/>
            <person name="Toyoda A."/>
            <person name="Oliveira C."/>
            <person name="Osipova E."/>
            <person name="Leigh N.D."/>
            <person name="Simon A."/>
            <person name="Yun M.H."/>
        </authorList>
    </citation>
    <scope>NUCLEOTIDE SEQUENCE</scope>
    <source>
        <strain evidence="2">20211129_DDA</strain>
        <tissue evidence="2">Liver</tissue>
    </source>
</reference>